<feature type="signal peptide" evidence="1">
    <location>
        <begin position="1"/>
        <end position="25"/>
    </location>
</feature>
<sequence>MKKNNTLKTAGLAVLCGLWLAPAWAEQGEHTVAKTPAPAEEEAEYEFYDYHAGITYTGTLQNYLFRHLQKNQHPGEQKYPELEYHDR</sequence>
<feature type="chain" id="PRO_5047490147" evidence="1">
    <location>
        <begin position="26"/>
        <end position="87"/>
    </location>
</feature>
<keyword evidence="1" id="KW-0732">Signal</keyword>
<dbReference type="EMBL" id="JANIBM010000009">
    <property type="protein sequence ID" value="MCQ8181447.1"/>
    <property type="molecule type" value="Genomic_DNA"/>
</dbReference>
<comment type="caution">
    <text evidence="2">The sequence shown here is derived from an EMBL/GenBank/DDBJ whole genome shotgun (WGS) entry which is preliminary data.</text>
</comment>
<evidence type="ECO:0000256" key="1">
    <source>
        <dbReference type="SAM" id="SignalP"/>
    </source>
</evidence>
<gene>
    <name evidence="2" type="ORF">NP603_10035</name>
</gene>
<evidence type="ECO:0000313" key="2">
    <source>
        <dbReference type="EMBL" id="MCQ8181447.1"/>
    </source>
</evidence>
<proteinExistence type="predicted"/>
<keyword evidence="3" id="KW-1185">Reference proteome</keyword>
<protein>
    <submittedName>
        <fullName evidence="2">Uncharacterized protein</fullName>
    </submittedName>
</protein>
<reference evidence="2 3" key="1">
    <citation type="submission" date="2022-07" db="EMBL/GenBank/DDBJ databases">
        <title>Methylomonas rivi sp. nov., Methylomonas rosea sp. nov., Methylomonas aureus sp. nov. and Methylomonas subterranea sp. nov., four novel methanotrophs isolated from a freshwater creek and the deep terrestrial subsurface.</title>
        <authorList>
            <person name="Abin C."/>
            <person name="Sankaranarayanan K."/>
            <person name="Garner C."/>
            <person name="Sindelar R."/>
            <person name="Kotary K."/>
            <person name="Garner R."/>
            <person name="Barclay S."/>
            <person name="Lawson P."/>
            <person name="Krumholz L."/>
        </authorList>
    </citation>
    <scope>NUCLEOTIDE SEQUENCE [LARGE SCALE GENOMIC DNA]</scope>
    <source>
        <strain evidence="2 3">SURF-1</strain>
    </source>
</reference>
<accession>A0ABT1UGU7</accession>
<dbReference type="Proteomes" id="UP001524569">
    <property type="component" value="Unassembled WGS sequence"/>
</dbReference>
<name>A0ABT1UGU7_9GAMM</name>
<evidence type="ECO:0000313" key="3">
    <source>
        <dbReference type="Proteomes" id="UP001524569"/>
    </source>
</evidence>
<organism evidence="2 3">
    <name type="scientific">Methylomonas aurea</name>
    <dbReference type="NCBI Taxonomy" id="2952224"/>
    <lineage>
        <taxon>Bacteria</taxon>
        <taxon>Pseudomonadati</taxon>
        <taxon>Pseudomonadota</taxon>
        <taxon>Gammaproteobacteria</taxon>
        <taxon>Methylococcales</taxon>
        <taxon>Methylococcaceae</taxon>
        <taxon>Methylomonas</taxon>
    </lineage>
</organism>
<dbReference type="RefSeq" id="WP_256610733.1">
    <property type="nucleotide sequence ID" value="NZ_JANIBM010000009.1"/>
</dbReference>